<keyword evidence="2" id="KW-1185">Reference proteome</keyword>
<sequence length="159" mass="15960">MTVAEDARGAVRARPYLFDALRAGVVNYAAAAETLDLDAETDAVATALRRFAADLDPPSVDADARVSMRSGLGRAAVDADGESVFSVAGTRFAADGGDLTAVVAAGDVDVRALEAALGRLRTAGVDVEGAGVADGELVVAVGRRDGATAVRAVEAALSS</sequence>
<evidence type="ECO:0000313" key="1">
    <source>
        <dbReference type="EMBL" id="QLG61666.1"/>
    </source>
</evidence>
<dbReference type="EMBL" id="CP058579">
    <property type="protein sequence ID" value="QLG61666.1"/>
    <property type="molecule type" value="Genomic_DNA"/>
</dbReference>
<dbReference type="Proteomes" id="UP000509626">
    <property type="component" value="Chromosome"/>
</dbReference>
<dbReference type="Pfam" id="PF24367">
    <property type="entry name" value="DUF7523"/>
    <property type="match status" value="1"/>
</dbReference>
<evidence type="ECO:0000313" key="2">
    <source>
        <dbReference type="Proteomes" id="UP000509626"/>
    </source>
</evidence>
<dbReference type="KEGG" id="halu:HUG12_07970"/>
<dbReference type="OrthoDB" id="213717at2157"/>
<dbReference type="InterPro" id="IPR055945">
    <property type="entry name" value="DUF7523"/>
</dbReference>
<reference evidence="1 2" key="1">
    <citation type="submission" date="2020-06" db="EMBL/GenBank/DDBJ databases">
        <title>NJ-3-1, isolated from saline soil.</title>
        <authorList>
            <person name="Cui H.L."/>
            <person name="Shi X."/>
        </authorList>
    </citation>
    <scope>NUCLEOTIDE SEQUENCE [LARGE SCALE GENOMIC DNA]</scope>
    <source>
        <strain evidence="1 2">NJ-3-1</strain>
    </source>
</reference>
<name>A0A7D5L9S3_9EURY</name>
<dbReference type="RefSeq" id="WP_179268251.1">
    <property type="nucleotide sequence ID" value="NZ_CP058579.1"/>
</dbReference>
<dbReference type="AlphaFoldDB" id="A0A7D5L9S3"/>
<proteinExistence type="predicted"/>
<organism evidence="1 2">
    <name type="scientific">Halorarum salinum</name>
    <dbReference type="NCBI Taxonomy" id="2743089"/>
    <lineage>
        <taxon>Archaea</taxon>
        <taxon>Methanobacteriati</taxon>
        <taxon>Methanobacteriota</taxon>
        <taxon>Stenosarchaea group</taxon>
        <taxon>Halobacteria</taxon>
        <taxon>Halobacteriales</taxon>
        <taxon>Haloferacaceae</taxon>
        <taxon>Halorarum</taxon>
    </lineage>
</organism>
<gene>
    <name evidence="1" type="ORF">HUG12_07970</name>
</gene>
<dbReference type="GeneID" id="56037387"/>
<accession>A0A7D5L9S3</accession>
<protein>
    <submittedName>
        <fullName evidence="1">Uncharacterized protein</fullName>
    </submittedName>
</protein>